<evidence type="ECO:0000313" key="5">
    <source>
        <dbReference type="Proteomes" id="UP001055439"/>
    </source>
</evidence>
<dbReference type="Proteomes" id="UP001055439">
    <property type="component" value="Chromosome 10"/>
</dbReference>
<name>A0A9E7ERB3_9LILI</name>
<dbReference type="EMBL" id="CP097503">
    <property type="protein sequence ID" value="URD81289.1"/>
    <property type="molecule type" value="Genomic_DNA"/>
</dbReference>
<dbReference type="InterPro" id="IPR029962">
    <property type="entry name" value="TBL"/>
</dbReference>
<protein>
    <recommendedName>
        <fullName evidence="3">Trichome birefringence-like C-terminal domain-containing protein</fullName>
    </recommendedName>
</protein>
<organism evidence="4 5">
    <name type="scientific">Musa troglodytarum</name>
    <name type="common">fe'i banana</name>
    <dbReference type="NCBI Taxonomy" id="320322"/>
    <lineage>
        <taxon>Eukaryota</taxon>
        <taxon>Viridiplantae</taxon>
        <taxon>Streptophyta</taxon>
        <taxon>Embryophyta</taxon>
        <taxon>Tracheophyta</taxon>
        <taxon>Spermatophyta</taxon>
        <taxon>Magnoliopsida</taxon>
        <taxon>Liliopsida</taxon>
        <taxon>Zingiberales</taxon>
        <taxon>Musaceae</taxon>
        <taxon>Musa</taxon>
    </lineage>
</organism>
<dbReference type="PANTHER" id="PTHR32285">
    <property type="entry name" value="PROTEIN TRICHOME BIREFRINGENCE-LIKE 9-RELATED"/>
    <property type="match status" value="1"/>
</dbReference>
<dbReference type="InterPro" id="IPR026057">
    <property type="entry name" value="TBL_C"/>
</dbReference>
<evidence type="ECO:0000256" key="1">
    <source>
        <dbReference type="ARBA" id="ARBA00007727"/>
    </source>
</evidence>
<dbReference type="EMBL" id="CP097503">
    <property type="protein sequence ID" value="URD81291.1"/>
    <property type="molecule type" value="Genomic_DNA"/>
</dbReference>
<comment type="similarity">
    <text evidence="1">Belongs to the PC-esterase family. TBL subfamily.</text>
</comment>
<proteinExistence type="inferred from homology"/>
<feature type="region of interest" description="Disordered" evidence="2">
    <location>
        <begin position="18"/>
        <end position="47"/>
    </location>
</feature>
<dbReference type="GO" id="GO:0005794">
    <property type="term" value="C:Golgi apparatus"/>
    <property type="evidence" value="ECO:0007669"/>
    <property type="project" value="TreeGrafter"/>
</dbReference>
<dbReference type="GO" id="GO:0016413">
    <property type="term" value="F:O-acetyltransferase activity"/>
    <property type="evidence" value="ECO:0007669"/>
    <property type="project" value="InterPro"/>
</dbReference>
<gene>
    <name evidence="4" type="ORF">MUK42_05142</name>
</gene>
<dbReference type="AlphaFoldDB" id="A0A9E7ERB3"/>
<accession>A0A9E7ERB3</accession>
<evidence type="ECO:0000256" key="2">
    <source>
        <dbReference type="SAM" id="MobiDB-lite"/>
    </source>
</evidence>
<feature type="domain" description="Trichome birefringence-like C-terminal" evidence="3">
    <location>
        <begin position="57"/>
        <end position="165"/>
    </location>
</feature>
<dbReference type="Pfam" id="PF13839">
    <property type="entry name" value="PC-Esterase"/>
    <property type="match status" value="1"/>
</dbReference>
<evidence type="ECO:0000259" key="3">
    <source>
        <dbReference type="Pfam" id="PF13839"/>
    </source>
</evidence>
<sequence length="174" mass="19221">MAAGLLIVWRQARNGVQHGRSARGLQESPADVGEVGAQERGSGEDDGVLHERVPQPHEDWGNPGGVKCAMETTPLANASRRVAIGTDWRLFAEQESVVRSMRLPVSLVRITALSELRKDAHTAVHTLRQGKLLTAEQQADPATYADCIHWCLPGLPDTWNEFLFARIASRPWRI</sequence>
<dbReference type="PANTHER" id="PTHR32285:SF276">
    <property type="entry name" value="XYLAN O-ACETYLTRANSFERASE 6"/>
    <property type="match status" value="1"/>
</dbReference>
<evidence type="ECO:0000313" key="4">
    <source>
        <dbReference type="EMBL" id="URD81291.1"/>
    </source>
</evidence>
<reference evidence="4" key="1">
    <citation type="submission" date="2022-05" db="EMBL/GenBank/DDBJ databases">
        <title>The Musa troglodytarum L. genome provides insights into the mechanism of non-climacteric behaviour and enrichment of carotenoids.</title>
        <authorList>
            <person name="Wang J."/>
        </authorList>
    </citation>
    <scope>NUCLEOTIDE SEQUENCE</scope>
    <source>
        <tissue evidence="4">Leaf</tissue>
    </source>
</reference>
<keyword evidence="5" id="KW-1185">Reference proteome</keyword>
<dbReference type="OrthoDB" id="1932925at2759"/>